<accession>A0A1I3XQN7</accession>
<organism evidence="1 2">
    <name type="scientific">Marinilactibacillus piezotolerans</name>
    <dbReference type="NCBI Taxonomy" id="258723"/>
    <lineage>
        <taxon>Bacteria</taxon>
        <taxon>Bacillati</taxon>
        <taxon>Bacillota</taxon>
        <taxon>Bacilli</taxon>
        <taxon>Lactobacillales</taxon>
        <taxon>Carnobacteriaceae</taxon>
        <taxon>Marinilactibacillus</taxon>
    </lineage>
</organism>
<keyword evidence="2" id="KW-1185">Reference proteome</keyword>
<name>A0A1I3XQN7_9LACT</name>
<proteinExistence type="predicted"/>
<protein>
    <recommendedName>
        <fullName evidence="3">HMA domain-containing protein</fullName>
    </recommendedName>
</protein>
<gene>
    <name evidence="1" type="ORF">SAMN04488569_101621</name>
</gene>
<reference evidence="2" key="1">
    <citation type="submission" date="2016-10" db="EMBL/GenBank/DDBJ databases">
        <authorList>
            <person name="Varghese N."/>
            <person name="Submissions S."/>
        </authorList>
    </citation>
    <scope>NUCLEOTIDE SEQUENCE [LARGE SCALE GENOMIC DNA]</scope>
    <source>
        <strain evidence="2">DSM 16108</strain>
    </source>
</reference>
<sequence>MTVEYEAKALSKADIMKAVQDAGYKAIDLEENKEAGEEQAD</sequence>
<evidence type="ECO:0008006" key="3">
    <source>
        <dbReference type="Google" id="ProtNLM"/>
    </source>
</evidence>
<evidence type="ECO:0000313" key="2">
    <source>
        <dbReference type="Proteomes" id="UP000199589"/>
    </source>
</evidence>
<dbReference type="Proteomes" id="UP000199589">
    <property type="component" value="Unassembled WGS sequence"/>
</dbReference>
<evidence type="ECO:0000313" key="1">
    <source>
        <dbReference type="EMBL" id="SFK21838.1"/>
    </source>
</evidence>
<dbReference type="EMBL" id="FOSJ01000016">
    <property type="protein sequence ID" value="SFK21838.1"/>
    <property type="molecule type" value="Genomic_DNA"/>
</dbReference>
<dbReference type="AlphaFoldDB" id="A0A1I3XQN7"/>